<dbReference type="AlphaFoldDB" id="A0A2X2R787"/>
<dbReference type="PANTHER" id="PTHR48081">
    <property type="entry name" value="AB HYDROLASE SUPERFAMILY PROTEIN C4A8.06C"/>
    <property type="match status" value="1"/>
</dbReference>
<feature type="signal peptide" evidence="2">
    <location>
        <begin position="1"/>
        <end position="19"/>
    </location>
</feature>
<evidence type="ECO:0000256" key="2">
    <source>
        <dbReference type="SAM" id="SignalP"/>
    </source>
</evidence>
<dbReference type="RefSeq" id="WP_128090601.1">
    <property type="nucleotide sequence ID" value="NZ_UARG01000017.1"/>
</dbReference>
<feature type="domain" description="BD-FAE-like" evidence="3">
    <location>
        <begin position="130"/>
        <end position="339"/>
    </location>
</feature>
<dbReference type="SUPFAM" id="SSF53474">
    <property type="entry name" value="alpha/beta-Hydrolases"/>
    <property type="match status" value="1"/>
</dbReference>
<dbReference type="Gene3D" id="3.40.50.1820">
    <property type="entry name" value="alpha/beta hydrolase"/>
    <property type="match status" value="1"/>
</dbReference>
<dbReference type="GO" id="GO:0016787">
    <property type="term" value="F:hydrolase activity"/>
    <property type="evidence" value="ECO:0007669"/>
    <property type="project" value="UniProtKB-KW"/>
</dbReference>
<feature type="chain" id="PRO_5016143810" evidence="2">
    <location>
        <begin position="20"/>
        <end position="408"/>
    </location>
</feature>
<keyword evidence="2" id="KW-0732">Signal</keyword>
<evidence type="ECO:0000256" key="1">
    <source>
        <dbReference type="ARBA" id="ARBA00022801"/>
    </source>
</evidence>
<evidence type="ECO:0000313" key="5">
    <source>
        <dbReference type="Proteomes" id="UP000249891"/>
    </source>
</evidence>
<evidence type="ECO:0000313" key="4">
    <source>
        <dbReference type="EMBL" id="SQA76938.1"/>
    </source>
</evidence>
<dbReference type="InterPro" id="IPR029058">
    <property type="entry name" value="AB_hydrolase_fold"/>
</dbReference>
<proteinExistence type="predicted"/>
<dbReference type="Pfam" id="PF20434">
    <property type="entry name" value="BD-FAE"/>
    <property type="match status" value="1"/>
</dbReference>
<accession>A0A2X2R787</accession>
<reference evidence="4 5" key="1">
    <citation type="submission" date="2018-06" db="EMBL/GenBank/DDBJ databases">
        <authorList>
            <consortium name="Pathogen Informatics"/>
            <person name="Doyle S."/>
        </authorList>
    </citation>
    <scope>NUCLEOTIDE SEQUENCE [LARGE SCALE GENOMIC DNA]</scope>
    <source>
        <strain evidence="4 5">NCTC11546</strain>
    </source>
</reference>
<gene>
    <name evidence="4" type="ORF">NCTC11546_00137</name>
</gene>
<protein>
    <submittedName>
        <fullName evidence="4">Acetyl esterase</fullName>
    </submittedName>
</protein>
<name>A0A2X2R787_CAPOC</name>
<sequence>MKKCILFSAITLFVVGLQAQNKFKVTPDEARNGSYTISPTLPKDGMVKAGTVLTLKATPATGYIFDSGYYSLPEQWGAMFYEQSTPEFKVKVNKDMNVGACFIPKKAEANLKVVQDIVYAKPGVKPLKYDVYSPKGKQNLPCIVIIHGGGWSSNTESVMRGLARELANSGRYVVFNIDYRWIDKLDGDSTPTQLHQIIEDVYGALLHISENAAKYGGDSSKLLLTGDSAGGHLSASVANFVERIGDRGFGKTQGVYEFMPTYMPKGKTVAQVRNELAKAIKAAAPSYGVFRPEMLTHRFKDYPYLNEIAPINSIPEASKRAVPQLLFRGSEDELIKDEEVKAYERALSKAGQRVEYIQVGGANHAFFDWKPDTKTQATFNKYGKYHAREMLLFFDSVLEDLNKTENTN</sequence>
<dbReference type="InterPro" id="IPR050300">
    <property type="entry name" value="GDXG_lipolytic_enzyme"/>
</dbReference>
<keyword evidence="1" id="KW-0378">Hydrolase</keyword>
<dbReference type="Proteomes" id="UP000249891">
    <property type="component" value="Unassembled WGS sequence"/>
</dbReference>
<organism evidence="4 5">
    <name type="scientific">Capnocytophaga ochracea</name>
    <dbReference type="NCBI Taxonomy" id="1018"/>
    <lineage>
        <taxon>Bacteria</taxon>
        <taxon>Pseudomonadati</taxon>
        <taxon>Bacteroidota</taxon>
        <taxon>Flavobacteriia</taxon>
        <taxon>Flavobacteriales</taxon>
        <taxon>Flavobacteriaceae</taxon>
        <taxon>Capnocytophaga</taxon>
    </lineage>
</organism>
<dbReference type="EMBL" id="UARG01000017">
    <property type="protein sequence ID" value="SQA76938.1"/>
    <property type="molecule type" value="Genomic_DNA"/>
</dbReference>
<evidence type="ECO:0000259" key="3">
    <source>
        <dbReference type="Pfam" id="PF20434"/>
    </source>
</evidence>
<dbReference type="InterPro" id="IPR049492">
    <property type="entry name" value="BD-FAE-like_dom"/>
</dbReference>